<dbReference type="NCBIfam" id="NF041278">
    <property type="entry name" value="CmcJ_NvfI_EfuI"/>
    <property type="match status" value="1"/>
</dbReference>
<protein>
    <recommendedName>
        <fullName evidence="4">Methyltransferase</fullName>
    </recommendedName>
</protein>
<dbReference type="GeneID" id="37124427"/>
<keyword evidence="3" id="KW-1185">Reference proteome</keyword>
<dbReference type="EMBL" id="KZ821495">
    <property type="protein sequence ID" value="PYH29294.1"/>
    <property type="molecule type" value="Genomic_DNA"/>
</dbReference>
<evidence type="ECO:0000256" key="1">
    <source>
        <dbReference type="ARBA" id="ARBA00023604"/>
    </source>
</evidence>
<evidence type="ECO:0000313" key="2">
    <source>
        <dbReference type="EMBL" id="PYH29294.1"/>
    </source>
</evidence>
<dbReference type="Proteomes" id="UP000247647">
    <property type="component" value="Unassembled WGS sequence"/>
</dbReference>
<accession>A0A318Y606</accession>
<dbReference type="AlphaFoldDB" id="A0A318Y606"/>
<name>A0A318Y606_ASPNB</name>
<evidence type="ECO:0000313" key="3">
    <source>
        <dbReference type="Proteomes" id="UP000247647"/>
    </source>
</evidence>
<comment type="similarity">
    <text evidence="1">Belongs to the asaB hydroxylase/desaturase family.</text>
</comment>
<proteinExistence type="inferred from homology"/>
<reference evidence="2" key="1">
    <citation type="submission" date="2016-12" db="EMBL/GenBank/DDBJ databases">
        <title>The genomes of Aspergillus section Nigri reveals drivers in fungal speciation.</title>
        <authorList>
            <consortium name="DOE Joint Genome Institute"/>
            <person name="Vesth T.C."/>
            <person name="Nybo J."/>
            <person name="Theobald S."/>
            <person name="Brandl J."/>
            <person name="Frisvad J.C."/>
            <person name="Nielsen K.F."/>
            <person name="Lyhne E.K."/>
            <person name="Kogle M.E."/>
            <person name="Kuo A."/>
            <person name="Riley R."/>
            <person name="Clum A."/>
            <person name="Nolan M."/>
            <person name="Lipzen A."/>
            <person name="Salamov A."/>
            <person name="Henrissat B."/>
            <person name="Wiebenga A."/>
            <person name="De Vries R.P."/>
            <person name="Grigoriev I.V."/>
            <person name="Mortensen U.H."/>
            <person name="Andersen M.R."/>
            <person name="Baker S.E."/>
        </authorList>
    </citation>
    <scope>NUCLEOTIDE SEQUENCE [LARGE SCALE GENOMIC DNA]</scope>
    <source>
        <strain evidence="2">CBS 115656</strain>
    </source>
</reference>
<dbReference type="RefSeq" id="XP_025474772.1">
    <property type="nucleotide sequence ID" value="XM_025621971.1"/>
</dbReference>
<dbReference type="PANTHER" id="PTHR34598">
    <property type="entry name" value="BLL6449 PROTEIN"/>
    <property type="match status" value="1"/>
</dbReference>
<organism evidence="2 3">
    <name type="scientific">Aspergillus neoniger (strain CBS 115656)</name>
    <dbReference type="NCBI Taxonomy" id="1448310"/>
    <lineage>
        <taxon>Eukaryota</taxon>
        <taxon>Fungi</taxon>
        <taxon>Dikarya</taxon>
        <taxon>Ascomycota</taxon>
        <taxon>Pezizomycotina</taxon>
        <taxon>Eurotiomycetes</taxon>
        <taxon>Eurotiomycetidae</taxon>
        <taxon>Eurotiales</taxon>
        <taxon>Aspergillaceae</taxon>
        <taxon>Aspergillus</taxon>
        <taxon>Aspergillus subgen. Circumdati</taxon>
    </lineage>
</organism>
<gene>
    <name evidence="2" type="ORF">BO87DRAFT_369366</name>
</gene>
<dbReference type="GO" id="GO:0016491">
    <property type="term" value="F:oxidoreductase activity"/>
    <property type="evidence" value="ECO:0007669"/>
    <property type="project" value="InterPro"/>
</dbReference>
<dbReference type="OrthoDB" id="412788at2759"/>
<sequence>MARDVQARLAYLQWQPSYTHTRPYKIGVFAGRRKRNIDREKTTNLVFHEADHPEIIRDIRGRTETPLFDLDTNGFVYKRCLAPTLTKSYEYSDPQKVNDIFLPECEAILKEHVNGAAEVMIFDWKIRKKKSAKEKRTRNPNLQGFARQVHIDTLLTRDEIGTPLMERIRNHLPEESQHLLSGRVQLIILWRPISGPIEDNPIAVCDGRTLDTSKLIESDMIRGNYTGTMLYPQYEPSDAHKWYYMSGQDVEDVLLFKGFDTKEDSVKYTPHTSFSPLNTVESPCSRVSVEVRALVFSRYQIRS</sequence>
<evidence type="ECO:0008006" key="4">
    <source>
        <dbReference type="Google" id="ProtNLM"/>
    </source>
</evidence>
<dbReference type="PANTHER" id="PTHR34598:SF3">
    <property type="entry name" value="OXIDOREDUCTASE AN1597"/>
    <property type="match status" value="1"/>
</dbReference>
<dbReference type="InterPro" id="IPR044053">
    <property type="entry name" value="AsaB-like"/>
</dbReference>